<evidence type="ECO:0000256" key="4">
    <source>
        <dbReference type="PROSITE-ProRule" id="PRU00339"/>
    </source>
</evidence>
<keyword evidence="2" id="KW-0223">Dioxygenase</keyword>
<keyword evidence="4" id="KW-0802">TPR repeat</keyword>
<dbReference type="EMBL" id="JAXGFP010000007">
    <property type="protein sequence ID" value="MEG3185048.1"/>
    <property type="molecule type" value="Genomic_DNA"/>
</dbReference>
<organism evidence="6 7">
    <name type="scientific">Novilysobacter erysipheiresistens</name>
    <dbReference type="NCBI Taxonomy" id="1749332"/>
    <lineage>
        <taxon>Bacteria</taxon>
        <taxon>Pseudomonadati</taxon>
        <taxon>Pseudomonadota</taxon>
        <taxon>Gammaproteobacteria</taxon>
        <taxon>Lysobacterales</taxon>
        <taxon>Lysobacteraceae</taxon>
        <taxon>Novilysobacter</taxon>
    </lineage>
</organism>
<dbReference type="InterPro" id="IPR011990">
    <property type="entry name" value="TPR-like_helical_dom_sf"/>
</dbReference>
<dbReference type="Proteomes" id="UP001355056">
    <property type="component" value="Unassembled WGS sequence"/>
</dbReference>
<feature type="domain" description="Aspartyl/asparaginy/proline hydroxylase" evidence="5">
    <location>
        <begin position="229"/>
        <end position="393"/>
    </location>
</feature>
<accession>A0ABU7Z1C4</accession>
<dbReference type="InterPro" id="IPR051821">
    <property type="entry name" value="Asp/Asn_beta-hydroxylase"/>
</dbReference>
<dbReference type="InterPro" id="IPR007803">
    <property type="entry name" value="Asp/Arg/Pro-Hydrxlase"/>
</dbReference>
<gene>
    <name evidence="6" type="ORF">SNE34_13625</name>
</gene>
<dbReference type="Gene3D" id="1.25.40.10">
    <property type="entry name" value="Tetratricopeptide repeat domain"/>
    <property type="match status" value="1"/>
</dbReference>
<dbReference type="InterPro" id="IPR027443">
    <property type="entry name" value="IPNS-like_sf"/>
</dbReference>
<keyword evidence="3" id="KW-0560">Oxidoreductase</keyword>
<comment type="caution">
    <text evidence="6">The sequence shown here is derived from an EMBL/GenBank/DDBJ whole genome shotgun (WGS) entry which is preliminary data.</text>
</comment>
<sequence>MNSLVDAARKAAGQGRWNEAEQLWRQVLAVEPRHAQALYSIGVHAFQRGQLSEALQALQAAHAASPKDPVVLLSISVVLREQGDGTAELKAIEACLAADPYFLPGLLAKAEYLERHGRIRAAATVYKNALQAAPPEAKWPPSLRAQLLHARTQAQRYGNELASFLADRMGARMDRLTPAEAERWREAGAIVSGQSNVYPSVCSRLQIPRLPAIPFFERDAFDWVEALEAKTAAITAELTAALAQQQDQFTPYVAYQPGTPVNQWQELNHSRRWSSYFLWAHGQPVDAHLQQCPETAQALGAVDMADIGGLCPNAMFSALAPHTHIPPHHGETNARAVVHLPLIVPDNCTYRVGFERRRWKVGEILAFDDSIEHEARNDSDELRVVLIFDVWNPLLSQGERDMVRTLSAATREFQAQDAPGRIAASTTQPS</sequence>
<evidence type="ECO:0000256" key="1">
    <source>
        <dbReference type="ARBA" id="ARBA00007730"/>
    </source>
</evidence>
<keyword evidence="7" id="KW-1185">Reference proteome</keyword>
<dbReference type="PANTHER" id="PTHR46332:SF5">
    <property type="entry name" value="ASPARTATE BETA-HYDROXYLASE DOMAIN CONTAINING 2"/>
    <property type="match status" value="1"/>
</dbReference>
<dbReference type="InterPro" id="IPR019734">
    <property type="entry name" value="TPR_rpt"/>
</dbReference>
<feature type="repeat" description="TPR" evidence="4">
    <location>
        <begin position="35"/>
        <end position="68"/>
    </location>
</feature>
<evidence type="ECO:0000256" key="2">
    <source>
        <dbReference type="ARBA" id="ARBA00022964"/>
    </source>
</evidence>
<dbReference type="Pfam" id="PF13432">
    <property type="entry name" value="TPR_16"/>
    <property type="match status" value="1"/>
</dbReference>
<dbReference type="SMART" id="SM00028">
    <property type="entry name" value="TPR"/>
    <property type="match status" value="4"/>
</dbReference>
<protein>
    <submittedName>
        <fullName evidence="6">Aspartyl/asparaginyl beta-hydroxylase domain-containing protein</fullName>
    </submittedName>
</protein>
<dbReference type="RefSeq" id="WP_332618146.1">
    <property type="nucleotide sequence ID" value="NZ_JAXGFP010000007.1"/>
</dbReference>
<comment type="similarity">
    <text evidence="1">Belongs to the aspartyl/asparaginyl beta-hydroxylase family.</text>
</comment>
<evidence type="ECO:0000313" key="6">
    <source>
        <dbReference type="EMBL" id="MEG3185048.1"/>
    </source>
</evidence>
<proteinExistence type="inferred from homology"/>
<dbReference type="SUPFAM" id="SSF51197">
    <property type="entry name" value="Clavaminate synthase-like"/>
    <property type="match status" value="1"/>
</dbReference>
<reference evidence="6 7" key="1">
    <citation type="journal article" date="2016" name="Int. J. Syst. Evol. Microbiol.">
        <title>Lysobacter erysipheiresistens sp. nov., an antagonist of powdery mildew, isolated from tobacco-cultivated soil.</title>
        <authorList>
            <person name="Xie B."/>
            <person name="Li T."/>
            <person name="Lin X."/>
            <person name="Wang C.J."/>
            <person name="Chen Y.J."/>
            <person name="Liu W.J."/>
            <person name="Zhao Z.W."/>
        </authorList>
    </citation>
    <scope>NUCLEOTIDE SEQUENCE [LARGE SCALE GENOMIC DNA]</scope>
    <source>
        <strain evidence="6 7">RS-LYSO-3</strain>
    </source>
</reference>
<evidence type="ECO:0000256" key="3">
    <source>
        <dbReference type="ARBA" id="ARBA00023002"/>
    </source>
</evidence>
<dbReference type="PROSITE" id="PS50005">
    <property type="entry name" value="TPR"/>
    <property type="match status" value="1"/>
</dbReference>
<dbReference type="PANTHER" id="PTHR46332">
    <property type="entry name" value="ASPARTATE BETA-HYDROXYLASE DOMAIN-CONTAINING PROTEIN 2"/>
    <property type="match status" value="1"/>
</dbReference>
<evidence type="ECO:0000313" key="7">
    <source>
        <dbReference type="Proteomes" id="UP001355056"/>
    </source>
</evidence>
<dbReference type="SUPFAM" id="SSF48452">
    <property type="entry name" value="TPR-like"/>
    <property type="match status" value="1"/>
</dbReference>
<dbReference type="Gene3D" id="2.60.120.330">
    <property type="entry name" value="B-lactam Antibiotic, Isopenicillin N Synthase, Chain"/>
    <property type="match status" value="1"/>
</dbReference>
<dbReference type="Pfam" id="PF05118">
    <property type="entry name" value="Asp_Arg_Hydrox"/>
    <property type="match status" value="1"/>
</dbReference>
<name>A0ABU7Z1C4_9GAMM</name>
<evidence type="ECO:0000259" key="5">
    <source>
        <dbReference type="Pfam" id="PF05118"/>
    </source>
</evidence>